<keyword evidence="5" id="KW-1185">Reference proteome</keyword>
<dbReference type="EMBL" id="CAJOBG010000284">
    <property type="protein sequence ID" value="CAF3791545.1"/>
    <property type="molecule type" value="Genomic_DNA"/>
</dbReference>
<evidence type="ECO:0000313" key="5">
    <source>
        <dbReference type="Proteomes" id="UP000663866"/>
    </source>
</evidence>
<accession>A0A816TVI0</accession>
<proteinExistence type="predicted"/>
<sequence length="435" mass="50532">MSQPCSVDECKRSSRAVCHCCQQNVCIPHLNEHNDVLNSQLNPLADEINILGDRLKTFNIEKHTCDCRQKLEQWRIDCHDKIELVFAEQCQELDRFVAEKLEKQEQEMARLKLRLAELIREQEATRQDIISLTANIHHLQNEMNKIEQTVIHMNIGPLVINKNSIRINEKNSNEFYLSTLSPACKTIVRSNGSNRAITSSDKYLLFHDAPNLCLVDRNFKLVNSTLWVHGKILDMCWSSVVNQFIVIELNDIYFVDEKSMSINRIETNKKAKWASCTCSDTSIFLSTRVHGSSILEFSLSATPNLIREWKCPDSCALTEDITSVKYYNEKLLLLIRNYTNKTVRMNLKSAITFDCIWSFQLDIIYTQEKVIRCCSLMNDEWLIADFENQRLIQIAKDGQNKSMLAYNEIPWFAHLFGPNILAVSIRKFELNFHWI</sequence>
<evidence type="ECO:0000313" key="2">
    <source>
        <dbReference type="EMBL" id="CAF2101434.1"/>
    </source>
</evidence>
<protein>
    <recommendedName>
        <fullName evidence="6">B box-type domain-containing protein</fullName>
    </recommendedName>
</protein>
<reference evidence="2" key="1">
    <citation type="submission" date="2021-02" db="EMBL/GenBank/DDBJ databases">
        <authorList>
            <person name="Nowell W R."/>
        </authorList>
    </citation>
    <scope>NUCLEOTIDE SEQUENCE</scope>
</reference>
<organism evidence="2 4">
    <name type="scientific">Rotaria magnacalcarata</name>
    <dbReference type="NCBI Taxonomy" id="392030"/>
    <lineage>
        <taxon>Eukaryota</taxon>
        <taxon>Metazoa</taxon>
        <taxon>Spiralia</taxon>
        <taxon>Gnathifera</taxon>
        <taxon>Rotifera</taxon>
        <taxon>Eurotatoria</taxon>
        <taxon>Bdelloidea</taxon>
        <taxon>Philodinida</taxon>
        <taxon>Philodinidae</taxon>
        <taxon>Rotaria</taxon>
    </lineage>
</organism>
<evidence type="ECO:0000313" key="3">
    <source>
        <dbReference type="EMBL" id="CAF3791545.1"/>
    </source>
</evidence>
<evidence type="ECO:0000313" key="4">
    <source>
        <dbReference type="Proteomes" id="UP000663856"/>
    </source>
</evidence>
<dbReference type="Proteomes" id="UP000663856">
    <property type="component" value="Unassembled WGS sequence"/>
</dbReference>
<dbReference type="EMBL" id="CAJNRF010008432">
    <property type="protein sequence ID" value="CAF2101434.1"/>
    <property type="molecule type" value="Genomic_DNA"/>
</dbReference>
<feature type="coiled-coil region" evidence="1">
    <location>
        <begin position="101"/>
        <end position="149"/>
    </location>
</feature>
<evidence type="ECO:0000256" key="1">
    <source>
        <dbReference type="SAM" id="Coils"/>
    </source>
</evidence>
<gene>
    <name evidence="3" type="ORF">OVN521_LOCUS3336</name>
    <name evidence="2" type="ORF">WKI299_LOCUS20312</name>
</gene>
<comment type="caution">
    <text evidence="2">The sequence shown here is derived from an EMBL/GenBank/DDBJ whole genome shotgun (WGS) entry which is preliminary data.</text>
</comment>
<dbReference type="AlphaFoldDB" id="A0A816TVI0"/>
<dbReference type="Proteomes" id="UP000663866">
    <property type="component" value="Unassembled WGS sequence"/>
</dbReference>
<name>A0A816TVI0_9BILA</name>
<evidence type="ECO:0008006" key="6">
    <source>
        <dbReference type="Google" id="ProtNLM"/>
    </source>
</evidence>
<keyword evidence="1" id="KW-0175">Coiled coil</keyword>